<dbReference type="PANTHER" id="PTHR11712">
    <property type="entry name" value="POLYKETIDE SYNTHASE-RELATED"/>
    <property type="match status" value="1"/>
</dbReference>
<evidence type="ECO:0000256" key="1">
    <source>
        <dbReference type="ARBA" id="ARBA00008467"/>
    </source>
</evidence>
<dbReference type="PANTHER" id="PTHR11712:SF336">
    <property type="entry name" value="3-OXOACYL-[ACYL-CARRIER-PROTEIN] SYNTHASE, MITOCHONDRIAL"/>
    <property type="match status" value="1"/>
</dbReference>
<keyword evidence="2 3" id="KW-0808">Transferase</keyword>
<dbReference type="GO" id="GO:0004315">
    <property type="term" value="F:3-oxoacyl-[acyl-carrier-protein] synthase activity"/>
    <property type="evidence" value="ECO:0007669"/>
    <property type="project" value="TreeGrafter"/>
</dbReference>
<protein>
    <submittedName>
        <fullName evidence="4">Polyketide biosynthesis malonyl-ACP decarboxylase PksF</fullName>
    </submittedName>
</protein>
<dbReference type="PROSITE" id="PS52004">
    <property type="entry name" value="KS3_2"/>
    <property type="match status" value="1"/>
</dbReference>
<dbReference type="CDD" id="cd00834">
    <property type="entry name" value="KAS_I_II"/>
    <property type="match status" value="1"/>
</dbReference>
<name>A0A6S6QRK9_9FIRM</name>
<dbReference type="InterPro" id="IPR000794">
    <property type="entry name" value="Beta-ketoacyl_synthase"/>
</dbReference>
<dbReference type="InterPro" id="IPR016039">
    <property type="entry name" value="Thiolase-like"/>
</dbReference>
<keyword evidence="5" id="KW-1185">Reference proteome</keyword>
<dbReference type="RefSeq" id="WP_184093599.1">
    <property type="nucleotide sequence ID" value="NZ_AP023367.1"/>
</dbReference>
<sequence length="433" mass="46569">MGHLTSEAAIHEQVYITGMGIINAIADSVPEFAYSLSKGVRKFNHLADKKVNSRSIIGAVLKDFSLEKSFNTLGGISKLPELFLSKAVKHTRKASLSMKTAVASTAEAWQQAELFLHPVKKDRIGIVVAGSNLTGILRESYYDKFQENPEYLTPQYALQFMDTDYIGTLSELFEIGGEGFSVGGASASGNVGIIKAYQLIQLGMVDVCVVVGALADLTNMELQGFYNIGALGGRRFINEPDKACRPFDKEHEGFIYGQASGCIILESGESVKTRKVRPFARLLGGSINLDGNRLSNPNITGEAGAMKRVLDMAGVKAEAITYINAHGSSSPLGDETELKAIQEVFTKHSRGIYINSTKGLTGHCLFSAGVVEAIACILQMNGGFIHPNANLENPIDNTLLFPGKTAILTSVDFALSNSFGFGGINTSILLQRT</sequence>
<dbReference type="AlphaFoldDB" id="A0A6S6QRK9"/>
<organism evidence="4 5">
    <name type="scientific">Anaerocolumna cellulosilytica</name>
    <dbReference type="NCBI Taxonomy" id="433286"/>
    <lineage>
        <taxon>Bacteria</taxon>
        <taxon>Bacillati</taxon>
        <taxon>Bacillota</taxon>
        <taxon>Clostridia</taxon>
        <taxon>Lachnospirales</taxon>
        <taxon>Lachnospiraceae</taxon>
        <taxon>Anaerocolumna</taxon>
    </lineage>
</organism>
<evidence type="ECO:0000256" key="3">
    <source>
        <dbReference type="RuleBase" id="RU003694"/>
    </source>
</evidence>
<evidence type="ECO:0000313" key="4">
    <source>
        <dbReference type="EMBL" id="BCJ93983.1"/>
    </source>
</evidence>
<accession>A0A6S6QRK9</accession>
<dbReference type="NCBIfam" id="NF005490">
    <property type="entry name" value="PRK07103.1"/>
    <property type="match status" value="1"/>
</dbReference>
<dbReference type="EMBL" id="AP023367">
    <property type="protein sequence ID" value="BCJ93983.1"/>
    <property type="molecule type" value="Genomic_DNA"/>
</dbReference>
<proteinExistence type="inferred from homology"/>
<dbReference type="InterPro" id="IPR014030">
    <property type="entry name" value="Ketoacyl_synth_N"/>
</dbReference>
<dbReference type="Pfam" id="PF00109">
    <property type="entry name" value="ketoacyl-synt"/>
    <property type="match status" value="1"/>
</dbReference>
<reference evidence="4 5" key="1">
    <citation type="journal article" date="2016" name="Int. J. Syst. Evol. Microbiol.">
        <title>Descriptions of Anaerotaenia torta gen. nov., sp. nov. and Anaerocolumna cellulosilytica gen. nov., sp. nov. isolated from a methanogenic reactor of cattle waste.</title>
        <authorList>
            <person name="Uek A."/>
            <person name="Ohtaki Y."/>
            <person name="Kaku N."/>
            <person name="Ueki K."/>
        </authorList>
    </citation>
    <scope>NUCLEOTIDE SEQUENCE [LARGE SCALE GENOMIC DNA]</scope>
    <source>
        <strain evidence="4 5">SN021</strain>
    </source>
</reference>
<gene>
    <name evidence="4" type="primary">pksF</name>
    <name evidence="4" type="ORF">acsn021_15520</name>
</gene>
<dbReference type="GO" id="GO:0006633">
    <property type="term" value="P:fatty acid biosynthetic process"/>
    <property type="evidence" value="ECO:0007669"/>
    <property type="project" value="TreeGrafter"/>
</dbReference>
<dbReference type="Gene3D" id="3.40.47.10">
    <property type="match status" value="1"/>
</dbReference>
<dbReference type="KEGG" id="acel:acsn021_15520"/>
<evidence type="ECO:0000313" key="5">
    <source>
        <dbReference type="Proteomes" id="UP000515561"/>
    </source>
</evidence>
<comment type="similarity">
    <text evidence="1 3">Belongs to the thiolase-like superfamily. Beta-ketoacyl-ACP synthases family.</text>
</comment>
<dbReference type="InterPro" id="IPR014031">
    <property type="entry name" value="Ketoacyl_synth_C"/>
</dbReference>
<evidence type="ECO:0000256" key="2">
    <source>
        <dbReference type="ARBA" id="ARBA00022679"/>
    </source>
</evidence>
<dbReference type="InterPro" id="IPR020841">
    <property type="entry name" value="PKS_Beta-ketoAc_synthase_dom"/>
</dbReference>
<dbReference type="Pfam" id="PF02801">
    <property type="entry name" value="Ketoacyl-synt_C"/>
    <property type="match status" value="1"/>
</dbReference>
<dbReference type="GO" id="GO:0005829">
    <property type="term" value="C:cytosol"/>
    <property type="evidence" value="ECO:0007669"/>
    <property type="project" value="TreeGrafter"/>
</dbReference>
<dbReference type="SMART" id="SM00825">
    <property type="entry name" value="PKS_KS"/>
    <property type="match status" value="1"/>
</dbReference>
<dbReference type="Proteomes" id="UP000515561">
    <property type="component" value="Chromosome"/>
</dbReference>
<dbReference type="SUPFAM" id="SSF53901">
    <property type="entry name" value="Thiolase-like"/>
    <property type="match status" value="2"/>
</dbReference>